<dbReference type="RefSeq" id="WP_004368633.1">
    <property type="nucleotide sequence ID" value="NZ_GL833119.1"/>
</dbReference>
<evidence type="ECO:0000256" key="1">
    <source>
        <dbReference type="ARBA" id="ARBA00022737"/>
    </source>
</evidence>
<dbReference type="SUPFAM" id="SSF48452">
    <property type="entry name" value="TPR-like"/>
    <property type="match status" value="2"/>
</dbReference>
<keyword evidence="1" id="KW-0677">Repeat</keyword>
<dbReference type="InterPro" id="IPR011990">
    <property type="entry name" value="TPR-like_helical_dom_sf"/>
</dbReference>
<feature type="repeat" description="TPR" evidence="3">
    <location>
        <begin position="262"/>
        <end position="295"/>
    </location>
</feature>
<organism evidence="5 6">
    <name type="scientific">Hoylesella oralis ATCC 33269</name>
    <dbReference type="NCBI Taxonomy" id="873533"/>
    <lineage>
        <taxon>Bacteria</taxon>
        <taxon>Pseudomonadati</taxon>
        <taxon>Bacteroidota</taxon>
        <taxon>Bacteroidia</taxon>
        <taxon>Bacteroidales</taxon>
        <taxon>Prevotellaceae</taxon>
        <taxon>Hoylesella</taxon>
    </lineage>
</organism>
<feature type="repeat" description="TPR" evidence="3">
    <location>
        <begin position="189"/>
        <end position="222"/>
    </location>
</feature>
<keyword evidence="6" id="KW-1185">Reference proteome</keyword>
<dbReference type="InterPro" id="IPR051012">
    <property type="entry name" value="CellSynth/LPSAsmb/PSIAsmb"/>
</dbReference>
<evidence type="ECO:0000256" key="4">
    <source>
        <dbReference type="SAM" id="SignalP"/>
    </source>
</evidence>
<accession>E7RLK4</accession>
<name>E7RLK4_9BACT</name>
<dbReference type="SMART" id="SM00028">
    <property type="entry name" value="TPR"/>
    <property type="match status" value="2"/>
</dbReference>
<dbReference type="PANTHER" id="PTHR45586:SF1">
    <property type="entry name" value="LIPOPOLYSACCHARIDE ASSEMBLY PROTEIN B"/>
    <property type="match status" value="1"/>
</dbReference>
<sequence length="349" mass="39675">MRKAVFLLMMCVVCARAGADNHDMEYLGDSCMEQFDVLGALNCYERARMEHDSDGLRMKIADCYYLRGDYRRCLEMLGAMAEDTLSHKAFREKFYCYKHLALGEEQIVCGVALVKRYPYDGEIAAELAKAYNAKGLFEKALMLTLQYNMRDSSNVFVKRELANSHFMCRNWEGAREEYAKLIGNGDGTFEDYYSLAMCLSQLKKQAEAYENYKKAVELSARKNAGVLYRYGLLCIEIGFTDEGAGALNETLSMLSQEKSMLFGVHRALGETDAKRGNYKSAAEQWEEAVKYNPDNMTIYYNLGQVYGALGDTDRQNTSYEKFLQKAKEEPQPSAVLQRMITNAKAALKK</sequence>
<dbReference type="HOGENOM" id="CLU_053133_0_0_10"/>
<dbReference type="AlphaFoldDB" id="E7RLK4"/>
<dbReference type="Gene3D" id="1.25.40.10">
    <property type="entry name" value="Tetratricopeptide repeat domain"/>
    <property type="match status" value="1"/>
</dbReference>
<evidence type="ECO:0000256" key="3">
    <source>
        <dbReference type="PROSITE-ProRule" id="PRU00339"/>
    </source>
</evidence>
<dbReference type="PANTHER" id="PTHR45586">
    <property type="entry name" value="TPR REPEAT-CONTAINING PROTEIN PA4667"/>
    <property type="match status" value="1"/>
</dbReference>
<dbReference type="Pfam" id="PF13414">
    <property type="entry name" value="TPR_11"/>
    <property type="match status" value="1"/>
</dbReference>
<feature type="signal peptide" evidence="4">
    <location>
        <begin position="1"/>
        <end position="19"/>
    </location>
</feature>
<dbReference type="PROSITE" id="PS50005">
    <property type="entry name" value="TPR"/>
    <property type="match status" value="2"/>
</dbReference>
<gene>
    <name evidence="5" type="ORF">HMPREF0663_10004</name>
</gene>
<dbReference type="EMBL" id="AEPE02000002">
    <property type="protein sequence ID" value="EFZ37635.1"/>
    <property type="molecule type" value="Genomic_DNA"/>
</dbReference>
<dbReference type="InterPro" id="IPR019734">
    <property type="entry name" value="TPR_rpt"/>
</dbReference>
<keyword evidence="4" id="KW-0732">Signal</keyword>
<proteinExistence type="predicted"/>
<dbReference type="eggNOG" id="COG0457">
    <property type="taxonomic scope" value="Bacteria"/>
</dbReference>
<keyword evidence="2 3" id="KW-0802">TPR repeat</keyword>
<dbReference type="Pfam" id="PF13181">
    <property type="entry name" value="TPR_8"/>
    <property type="match status" value="1"/>
</dbReference>
<dbReference type="STRING" id="28134.SAMN05444288_0835"/>
<comment type="caution">
    <text evidence="5">The sequence shown here is derived from an EMBL/GenBank/DDBJ whole genome shotgun (WGS) entry which is preliminary data.</text>
</comment>
<dbReference type="Proteomes" id="UP000005580">
    <property type="component" value="Unassembled WGS sequence"/>
</dbReference>
<evidence type="ECO:0000313" key="5">
    <source>
        <dbReference type="EMBL" id="EFZ37635.1"/>
    </source>
</evidence>
<feature type="chain" id="PRO_5003223819" evidence="4">
    <location>
        <begin position="20"/>
        <end position="349"/>
    </location>
</feature>
<protein>
    <submittedName>
        <fullName evidence="5">Tetratricopeptide repeat protein</fullName>
    </submittedName>
</protein>
<reference evidence="5" key="1">
    <citation type="submission" date="2011-01" db="EMBL/GenBank/DDBJ databases">
        <authorList>
            <person name="Muzny D."/>
            <person name="Qin X."/>
            <person name="Buhay C."/>
            <person name="Dugan-Rocha S."/>
            <person name="Ding Y."/>
            <person name="Chen G."/>
            <person name="Hawes A."/>
            <person name="Holder M."/>
            <person name="Jhangiani S."/>
            <person name="Johnson A."/>
            <person name="Khan Z."/>
            <person name="Li Z."/>
            <person name="Liu W."/>
            <person name="Liu X."/>
            <person name="Perez L."/>
            <person name="Shen H."/>
            <person name="Wang Q."/>
            <person name="Watt J."/>
            <person name="Xi L."/>
            <person name="Xin Y."/>
            <person name="Zhou J."/>
            <person name="Deng J."/>
            <person name="Jiang H."/>
            <person name="Liu Y."/>
            <person name="Qu J."/>
            <person name="Song X.-Z."/>
            <person name="Zhang L."/>
            <person name="Villasana D."/>
            <person name="Johnson A."/>
            <person name="Liu J."/>
            <person name="Liyanage D."/>
            <person name="Lorensuhewa L."/>
            <person name="Robinson T."/>
            <person name="Song A."/>
            <person name="Song B.-B."/>
            <person name="Dinh H."/>
            <person name="Thornton R."/>
            <person name="Coyle M."/>
            <person name="Francisco L."/>
            <person name="Jackson L."/>
            <person name="Javaid M."/>
            <person name="Korchina V."/>
            <person name="Kovar C."/>
            <person name="Mata R."/>
            <person name="Mathew T."/>
            <person name="Ngo R."/>
            <person name="Nguyen L."/>
            <person name="Nguyen N."/>
            <person name="Okwuonu G."/>
            <person name="Ongeri F."/>
            <person name="Pham C."/>
            <person name="Simmons D."/>
            <person name="Wilczek-Boney K."/>
            <person name="Hale W."/>
            <person name="Jakkamsetti A."/>
            <person name="Pham P."/>
            <person name="Ruth R."/>
            <person name="San Lucas F."/>
            <person name="Warren J."/>
            <person name="Zhang J."/>
            <person name="Zhao Z."/>
            <person name="Zhou C."/>
            <person name="Zhu D."/>
            <person name="Lee S."/>
            <person name="Bess C."/>
            <person name="Blankenburg K."/>
            <person name="Forbes L."/>
            <person name="Fu Q."/>
            <person name="Gubbala S."/>
            <person name="Hirani K."/>
            <person name="Jayaseelan J.C."/>
            <person name="Lara F."/>
            <person name="Munidasa M."/>
            <person name="Palculict T."/>
            <person name="Patil S."/>
            <person name="Pu L.-L."/>
            <person name="Saada N."/>
            <person name="Tang L."/>
            <person name="Weissenberger G."/>
            <person name="Zhu Y."/>
            <person name="Hemphill L."/>
            <person name="Shang Y."/>
            <person name="Youmans B."/>
            <person name="Ayvaz T."/>
            <person name="Ross M."/>
            <person name="Santibanez J."/>
            <person name="Aqrawi P."/>
            <person name="Gross S."/>
            <person name="Joshi V."/>
            <person name="Fowler G."/>
            <person name="Nazareth L."/>
            <person name="Reid J."/>
            <person name="Worley K."/>
            <person name="Petrosino J."/>
            <person name="Highlander S."/>
            <person name="Gibbs R."/>
        </authorList>
    </citation>
    <scope>NUCLEOTIDE SEQUENCE [LARGE SCALE GENOMIC DNA]</scope>
    <source>
        <strain evidence="5">ATCC 33269</strain>
    </source>
</reference>
<evidence type="ECO:0000313" key="6">
    <source>
        <dbReference type="Proteomes" id="UP000005580"/>
    </source>
</evidence>
<evidence type="ECO:0000256" key="2">
    <source>
        <dbReference type="ARBA" id="ARBA00022803"/>
    </source>
</evidence>